<evidence type="ECO:0000256" key="4">
    <source>
        <dbReference type="ARBA" id="ARBA00022490"/>
    </source>
</evidence>
<comment type="caution">
    <text evidence="15">The sequence shown here is derived from an EMBL/GenBank/DDBJ whole genome shotgun (WGS) entry which is preliminary data.</text>
</comment>
<dbReference type="GO" id="GO:0005524">
    <property type="term" value="F:ATP binding"/>
    <property type="evidence" value="ECO:0007669"/>
    <property type="project" value="UniProtKB-UniRule"/>
</dbReference>
<evidence type="ECO:0000256" key="3">
    <source>
        <dbReference type="ARBA" id="ARBA00011245"/>
    </source>
</evidence>
<keyword evidence="4 11" id="KW-0963">Cytoplasm</keyword>
<feature type="domain" description="Arginyl tRNA synthetase N-terminal" evidence="14">
    <location>
        <begin position="5"/>
        <end position="89"/>
    </location>
</feature>
<dbReference type="HAMAP" id="MF_00123">
    <property type="entry name" value="Arg_tRNA_synth"/>
    <property type="match status" value="1"/>
</dbReference>
<evidence type="ECO:0000256" key="2">
    <source>
        <dbReference type="ARBA" id="ARBA00005594"/>
    </source>
</evidence>
<dbReference type="Pfam" id="PF00750">
    <property type="entry name" value="tRNA-synt_1d"/>
    <property type="match status" value="1"/>
</dbReference>
<evidence type="ECO:0000256" key="5">
    <source>
        <dbReference type="ARBA" id="ARBA00022598"/>
    </source>
</evidence>
<comment type="similarity">
    <text evidence="2 11 12">Belongs to the class-I aminoacyl-tRNA synthetase family.</text>
</comment>
<dbReference type="FunFam" id="3.40.50.620:FF:000116">
    <property type="entry name" value="Arginine--tRNA ligase"/>
    <property type="match status" value="1"/>
</dbReference>
<dbReference type="AlphaFoldDB" id="A0A9D1VAK7"/>
<evidence type="ECO:0000256" key="12">
    <source>
        <dbReference type="RuleBase" id="RU363038"/>
    </source>
</evidence>
<feature type="short sequence motif" description="'HIGH' region" evidence="11">
    <location>
        <begin position="125"/>
        <end position="135"/>
    </location>
</feature>
<dbReference type="CDD" id="cd07956">
    <property type="entry name" value="Anticodon_Ia_Arg"/>
    <property type="match status" value="1"/>
</dbReference>
<dbReference type="SMART" id="SM00836">
    <property type="entry name" value="DALR_1"/>
    <property type="match status" value="1"/>
</dbReference>
<dbReference type="EC" id="6.1.1.19" evidence="11"/>
<dbReference type="Gene3D" id="1.10.730.10">
    <property type="entry name" value="Isoleucyl-tRNA Synthetase, Domain 1"/>
    <property type="match status" value="1"/>
</dbReference>
<evidence type="ECO:0000256" key="1">
    <source>
        <dbReference type="ARBA" id="ARBA00004496"/>
    </source>
</evidence>
<reference evidence="15" key="2">
    <citation type="submission" date="2021-04" db="EMBL/GenBank/DDBJ databases">
        <authorList>
            <person name="Gilroy R."/>
        </authorList>
    </citation>
    <scope>NUCLEOTIDE SEQUENCE</scope>
    <source>
        <strain evidence="15">14975</strain>
    </source>
</reference>
<protein>
    <recommendedName>
        <fullName evidence="11">Arginine--tRNA ligase</fullName>
        <ecNumber evidence="11">6.1.1.19</ecNumber>
    </recommendedName>
    <alternativeName>
        <fullName evidence="11">Arginyl-tRNA synthetase</fullName>
        <shortName evidence="11">ArgRS</shortName>
    </alternativeName>
</protein>
<dbReference type="Proteomes" id="UP000823964">
    <property type="component" value="Unassembled WGS sequence"/>
</dbReference>
<dbReference type="Gene3D" id="3.30.1360.70">
    <property type="entry name" value="Arginyl tRNA synthetase N-terminal domain"/>
    <property type="match status" value="1"/>
</dbReference>
<accession>A0A9D1VAK7</accession>
<comment type="subcellular location">
    <subcellularLocation>
        <location evidence="1 11">Cytoplasm</location>
    </subcellularLocation>
</comment>
<dbReference type="Gene3D" id="3.40.50.620">
    <property type="entry name" value="HUPs"/>
    <property type="match status" value="1"/>
</dbReference>
<dbReference type="GO" id="GO:0005737">
    <property type="term" value="C:cytoplasm"/>
    <property type="evidence" value="ECO:0007669"/>
    <property type="project" value="UniProtKB-SubCell"/>
</dbReference>
<dbReference type="PRINTS" id="PR01038">
    <property type="entry name" value="TRNASYNTHARG"/>
</dbReference>
<name>A0A9D1VAK7_9BACT</name>
<evidence type="ECO:0000256" key="7">
    <source>
        <dbReference type="ARBA" id="ARBA00022840"/>
    </source>
</evidence>
<evidence type="ECO:0000313" key="16">
    <source>
        <dbReference type="Proteomes" id="UP000823964"/>
    </source>
</evidence>
<sequence length="585" mass="64960">MTIPSLLSDKLTQALAAVLGDALPEAFCASVTPSQDLRFGDYQSNAAMMLAKQARTNPRALATQVIEALGDSEIATAEIAGPGFINFRIKPSYYAARTHAMLDDPRLGVPTVAEPKTIVIDFSAPNVAKPMHVGHIRSTIIGDTLARLARFMGHRVIADNHIGDWGTQFGMILWGWKNLLDQEALEADPIEALLDVYKQVNAKCKEDPALLALCKEELVKLQSGDTENRAIWERCIEVTKRGLNKIYDQLDIRFDYWLGESAYNDALGPLVEDLLAKGIARVSDGAVCVFSDGFHKPQDDPFLVQKDGEWVPVPAIIRKADGGFLYATTDLATLDYRFAHFKADSIWYVVGAPQEKHFRQIFDIERMRGVEGADLRFVAFGSILGKDRRPFKTRSGDTVSLQDVIDEAVARAAKVIEEKSPDMPAEQKASVAQAVGIGAIKFAELSQNRMSDYIFDWDKMLALTGDTAPYLQNSYVRTRSIFRKIDGEFCPPAELNLSEEAEIHLARLLVRFAEVVPATLEDCRPNLLAAYLYDLARAFHSYYEACPVLRSEGTVRESRLALCELTARVLRCGMGLFGITMPERM</sequence>
<keyword evidence="5 11" id="KW-0436">Ligase</keyword>
<keyword evidence="6 11" id="KW-0547">Nucleotide-binding</keyword>
<evidence type="ECO:0000259" key="14">
    <source>
        <dbReference type="SMART" id="SM01016"/>
    </source>
</evidence>
<dbReference type="InterPro" id="IPR009080">
    <property type="entry name" value="tRNAsynth_Ia_anticodon-bd"/>
</dbReference>
<dbReference type="PANTHER" id="PTHR11956:SF5">
    <property type="entry name" value="ARGININE--TRNA LIGASE, CYTOPLASMIC"/>
    <property type="match status" value="1"/>
</dbReference>
<evidence type="ECO:0000259" key="13">
    <source>
        <dbReference type="SMART" id="SM00836"/>
    </source>
</evidence>
<dbReference type="InterPro" id="IPR035684">
    <property type="entry name" value="ArgRS_core"/>
</dbReference>
<evidence type="ECO:0000256" key="8">
    <source>
        <dbReference type="ARBA" id="ARBA00022917"/>
    </source>
</evidence>
<evidence type="ECO:0000256" key="6">
    <source>
        <dbReference type="ARBA" id="ARBA00022741"/>
    </source>
</evidence>
<proteinExistence type="inferred from homology"/>
<gene>
    <name evidence="11 15" type="primary">argS</name>
    <name evidence="15" type="ORF">H9862_01315</name>
</gene>
<feature type="domain" description="DALR anticodon binding" evidence="13">
    <location>
        <begin position="471"/>
        <end position="585"/>
    </location>
</feature>
<dbReference type="FunFam" id="1.10.730.10:FF:000006">
    <property type="entry name" value="Arginyl-tRNA synthetase 2, mitochondrial"/>
    <property type="match status" value="1"/>
</dbReference>
<keyword evidence="8 11" id="KW-0648">Protein biosynthesis</keyword>
<dbReference type="SUPFAM" id="SSF55190">
    <property type="entry name" value="Arginyl-tRNA synthetase (ArgRS), N-terminal 'additional' domain"/>
    <property type="match status" value="1"/>
</dbReference>
<dbReference type="Pfam" id="PF05746">
    <property type="entry name" value="DALR_1"/>
    <property type="match status" value="1"/>
</dbReference>
<dbReference type="InterPro" id="IPR014729">
    <property type="entry name" value="Rossmann-like_a/b/a_fold"/>
</dbReference>
<dbReference type="PANTHER" id="PTHR11956">
    <property type="entry name" value="ARGINYL-TRNA SYNTHETASE"/>
    <property type="match status" value="1"/>
</dbReference>
<dbReference type="EMBL" id="DXFQ01000018">
    <property type="protein sequence ID" value="HIX19225.1"/>
    <property type="molecule type" value="Genomic_DNA"/>
</dbReference>
<dbReference type="PROSITE" id="PS00178">
    <property type="entry name" value="AA_TRNA_LIGASE_I"/>
    <property type="match status" value="1"/>
</dbReference>
<dbReference type="InterPro" id="IPR001278">
    <property type="entry name" value="Arg-tRNA-ligase"/>
</dbReference>
<dbReference type="InterPro" id="IPR008909">
    <property type="entry name" value="DALR_anticod-bd"/>
</dbReference>
<dbReference type="InterPro" id="IPR001412">
    <property type="entry name" value="aa-tRNA-synth_I_CS"/>
</dbReference>
<dbReference type="CDD" id="cd00671">
    <property type="entry name" value="ArgRS_core"/>
    <property type="match status" value="1"/>
</dbReference>
<dbReference type="SMART" id="SM01016">
    <property type="entry name" value="Arg_tRNA_synt_N"/>
    <property type="match status" value="1"/>
</dbReference>
<evidence type="ECO:0000256" key="9">
    <source>
        <dbReference type="ARBA" id="ARBA00023146"/>
    </source>
</evidence>
<dbReference type="NCBIfam" id="TIGR00456">
    <property type="entry name" value="argS"/>
    <property type="match status" value="1"/>
</dbReference>
<keyword evidence="9 11" id="KW-0030">Aminoacyl-tRNA synthetase</keyword>
<keyword evidence="7 11" id="KW-0067">ATP-binding</keyword>
<evidence type="ECO:0000256" key="11">
    <source>
        <dbReference type="HAMAP-Rule" id="MF_00123"/>
    </source>
</evidence>
<dbReference type="Pfam" id="PF03485">
    <property type="entry name" value="Arg_tRNA_synt_N"/>
    <property type="match status" value="1"/>
</dbReference>
<comment type="subunit">
    <text evidence="3 11">Monomer.</text>
</comment>
<dbReference type="GO" id="GO:0004814">
    <property type="term" value="F:arginine-tRNA ligase activity"/>
    <property type="evidence" value="ECO:0007669"/>
    <property type="project" value="UniProtKB-UniRule"/>
</dbReference>
<evidence type="ECO:0000313" key="15">
    <source>
        <dbReference type="EMBL" id="HIX19225.1"/>
    </source>
</evidence>
<dbReference type="InterPro" id="IPR005148">
    <property type="entry name" value="Arg-tRNA-synth_N"/>
</dbReference>
<organism evidence="15 16">
    <name type="scientific">Candidatus Akkermansia intestinigallinarum</name>
    <dbReference type="NCBI Taxonomy" id="2838431"/>
    <lineage>
        <taxon>Bacteria</taxon>
        <taxon>Pseudomonadati</taxon>
        <taxon>Verrucomicrobiota</taxon>
        <taxon>Verrucomicrobiia</taxon>
        <taxon>Verrucomicrobiales</taxon>
        <taxon>Akkermansiaceae</taxon>
        <taxon>Akkermansia</taxon>
    </lineage>
</organism>
<evidence type="ECO:0000256" key="10">
    <source>
        <dbReference type="ARBA" id="ARBA00049339"/>
    </source>
</evidence>
<dbReference type="SUPFAM" id="SSF52374">
    <property type="entry name" value="Nucleotidylyl transferase"/>
    <property type="match status" value="1"/>
</dbReference>
<comment type="catalytic activity">
    <reaction evidence="10 11">
        <text>tRNA(Arg) + L-arginine + ATP = L-arginyl-tRNA(Arg) + AMP + diphosphate</text>
        <dbReference type="Rhea" id="RHEA:20301"/>
        <dbReference type="Rhea" id="RHEA-COMP:9658"/>
        <dbReference type="Rhea" id="RHEA-COMP:9673"/>
        <dbReference type="ChEBI" id="CHEBI:30616"/>
        <dbReference type="ChEBI" id="CHEBI:32682"/>
        <dbReference type="ChEBI" id="CHEBI:33019"/>
        <dbReference type="ChEBI" id="CHEBI:78442"/>
        <dbReference type="ChEBI" id="CHEBI:78513"/>
        <dbReference type="ChEBI" id="CHEBI:456215"/>
        <dbReference type="EC" id="6.1.1.19"/>
    </reaction>
</comment>
<dbReference type="InterPro" id="IPR036695">
    <property type="entry name" value="Arg-tRNA-synth_N_sf"/>
</dbReference>
<dbReference type="GO" id="GO:0006420">
    <property type="term" value="P:arginyl-tRNA aminoacylation"/>
    <property type="evidence" value="ECO:0007669"/>
    <property type="project" value="UniProtKB-UniRule"/>
</dbReference>
<dbReference type="SUPFAM" id="SSF47323">
    <property type="entry name" value="Anticodon-binding domain of a subclass of class I aminoacyl-tRNA synthetases"/>
    <property type="match status" value="1"/>
</dbReference>
<reference evidence="15" key="1">
    <citation type="journal article" date="2021" name="PeerJ">
        <title>Extensive microbial diversity within the chicken gut microbiome revealed by metagenomics and culture.</title>
        <authorList>
            <person name="Gilroy R."/>
            <person name="Ravi A."/>
            <person name="Getino M."/>
            <person name="Pursley I."/>
            <person name="Horton D.L."/>
            <person name="Alikhan N.F."/>
            <person name="Baker D."/>
            <person name="Gharbi K."/>
            <person name="Hall N."/>
            <person name="Watson M."/>
            <person name="Adriaenssens E.M."/>
            <person name="Foster-Nyarko E."/>
            <person name="Jarju S."/>
            <person name="Secka A."/>
            <person name="Antonio M."/>
            <person name="Oren A."/>
            <person name="Chaudhuri R.R."/>
            <person name="La Ragione R."/>
            <person name="Hildebrand F."/>
            <person name="Pallen M.J."/>
        </authorList>
    </citation>
    <scope>NUCLEOTIDE SEQUENCE</scope>
    <source>
        <strain evidence="15">14975</strain>
    </source>
</reference>